<dbReference type="GO" id="GO:0043952">
    <property type="term" value="P:protein transport by the Sec complex"/>
    <property type="evidence" value="ECO:0007669"/>
    <property type="project" value="TreeGrafter"/>
</dbReference>
<comment type="caution">
    <text evidence="14">The sequence shown here is derived from an EMBL/GenBank/DDBJ whole genome shotgun (WGS) entry which is preliminary data.</text>
</comment>
<dbReference type="AlphaFoldDB" id="A0A833J0B7"/>
<keyword evidence="7 12" id="KW-0653">Protein transport</keyword>
<evidence type="ECO:0000256" key="4">
    <source>
        <dbReference type="ARBA" id="ARBA00022448"/>
    </source>
</evidence>
<evidence type="ECO:0000256" key="7">
    <source>
        <dbReference type="ARBA" id="ARBA00022927"/>
    </source>
</evidence>
<reference evidence="14 15" key="1">
    <citation type="submission" date="2019-10" db="EMBL/GenBank/DDBJ databases">
        <title>Draft Genome Sequence of the Caffeine Degrading Methylotroph Methylorubrum populi PINKEL.</title>
        <authorList>
            <person name="Dawson S.C."/>
            <person name="Zhang X."/>
            <person name="Wright M.E."/>
            <person name="Sharma G."/>
            <person name="Langner J.T."/>
            <person name="Ditty J.L."/>
            <person name="Subuyuj G.A."/>
        </authorList>
    </citation>
    <scope>NUCLEOTIDE SEQUENCE [LARGE SCALE GENOMIC DNA]</scope>
    <source>
        <strain evidence="14 15">Pinkel</strain>
    </source>
</reference>
<evidence type="ECO:0000256" key="11">
    <source>
        <dbReference type="ARBA" id="ARBA00025182"/>
    </source>
</evidence>
<evidence type="ECO:0000256" key="1">
    <source>
        <dbReference type="ARBA" id="ARBA00004651"/>
    </source>
</evidence>
<comment type="similarity">
    <text evidence="2 12">Belongs to the SecG family.</text>
</comment>
<name>A0A833J0B7_9HYPH</name>
<proteinExistence type="inferred from homology"/>
<feature type="compositionally biased region" description="Pro residues" evidence="13">
    <location>
        <begin position="137"/>
        <end position="149"/>
    </location>
</feature>
<dbReference type="PANTHER" id="PTHR34182:SF1">
    <property type="entry name" value="PROTEIN-EXPORT MEMBRANE PROTEIN SECG"/>
    <property type="match status" value="1"/>
</dbReference>
<evidence type="ECO:0000256" key="12">
    <source>
        <dbReference type="RuleBase" id="RU365087"/>
    </source>
</evidence>
<evidence type="ECO:0000256" key="2">
    <source>
        <dbReference type="ARBA" id="ARBA00008445"/>
    </source>
</evidence>
<evidence type="ECO:0000256" key="6">
    <source>
        <dbReference type="ARBA" id="ARBA00022692"/>
    </source>
</evidence>
<keyword evidence="10 12" id="KW-0472">Membrane</keyword>
<dbReference type="RefSeq" id="WP_152278799.1">
    <property type="nucleotide sequence ID" value="NZ_WEKV01000020.1"/>
</dbReference>
<dbReference type="InterPro" id="IPR004692">
    <property type="entry name" value="SecG"/>
</dbReference>
<gene>
    <name evidence="14" type="ORF">F8B43_5115</name>
</gene>
<feature type="compositionally biased region" description="Low complexity" evidence="13">
    <location>
        <begin position="87"/>
        <end position="99"/>
    </location>
</feature>
<keyword evidence="5 12" id="KW-1003">Cell membrane</keyword>
<organism evidence="14 15">
    <name type="scientific">Methylorubrum populi</name>
    <dbReference type="NCBI Taxonomy" id="223967"/>
    <lineage>
        <taxon>Bacteria</taxon>
        <taxon>Pseudomonadati</taxon>
        <taxon>Pseudomonadota</taxon>
        <taxon>Alphaproteobacteria</taxon>
        <taxon>Hyphomicrobiales</taxon>
        <taxon>Methylobacteriaceae</taxon>
        <taxon>Methylorubrum</taxon>
    </lineage>
</organism>
<evidence type="ECO:0000256" key="5">
    <source>
        <dbReference type="ARBA" id="ARBA00022475"/>
    </source>
</evidence>
<dbReference type="PRINTS" id="PR01651">
    <property type="entry name" value="SECGEXPORT"/>
</dbReference>
<feature type="region of interest" description="Disordered" evidence="13">
    <location>
        <begin position="83"/>
        <end position="158"/>
    </location>
</feature>
<dbReference type="Proteomes" id="UP000469949">
    <property type="component" value="Unassembled WGS sequence"/>
</dbReference>
<comment type="function">
    <text evidence="11 12">Involved in protein export. Participates in an early event of protein translocation.</text>
</comment>
<evidence type="ECO:0000313" key="14">
    <source>
        <dbReference type="EMBL" id="KAB7782360.1"/>
    </source>
</evidence>
<feature type="transmembrane region" description="Helical" evidence="12">
    <location>
        <begin position="51"/>
        <end position="74"/>
    </location>
</feature>
<comment type="subcellular location">
    <subcellularLocation>
        <location evidence="1 12">Cell membrane</location>
        <topology evidence="1 12">Multi-pass membrane protein</topology>
    </subcellularLocation>
</comment>
<evidence type="ECO:0000313" key="15">
    <source>
        <dbReference type="Proteomes" id="UP000469949"/>
    </source>
</evidence>
<evidence type="ECO:0000256" key="3">
    <source>
        <dbReference type="ARBA" id="ARBA00017876"/>
    </source>
</evidence>
<dbReference type="NCBIfam" id="TIGR00810">
    <property type="entry name" value="secG"/>
    <property type="match status" value="1"/>
</dbReference>
<dbReference type="GO" id="GO:0009306">
    <property type="term" value="P:protein secretion"/>
    <property type="evidence" value="ECO:0007669"/>
    <property type="project" value="UniProtKB-UniRule"/>
</dbReference>
<evidence type="ECO:0000256" key="10">
    <source>
        <dbReference type="ARBA" id="ARBA00023136"/>
    </source>
</evidence>
<keyword evidence="8 12" id="KW-1133">Transmembrane helix</keyword>
<dbReference type="EMBL" id="WEKV01000020">
    <property type="protein sequence ID" value="KAB7782360.1"/>
    <property type="molecule type" value="Genomic_DNA"/>
</dbReference>
<accession>A0A833J0B7</accession>
<keyword evidence="9 12" id="KW-0811">Translocation</keyword>
<dbReference type="GO" id="GO:0015450">
    <property type="term" value="F:protein-transporting ATPase activity"/>
    <property type="evidence" value="ECO:0007669"/>
    <property type="project" value="UniProtKB-UniRule"/>
</dbReference>
<feature type="compositionally biased region" description="Low complexity" evidence="13">
    <location>
        <begin position="123"/>
        <end position="136"/>
    </location>
</feature>
<dbReference type="GO" id="GO:0005886">
    <property type="term" value="C:plasma membrane"/>
    <property type="evidence" value="ECO:0007669"/>
    <property type="project" value="UniProtKB-SubCell"/>
</dbReference>
<dbReference type="PANTHER" id="PTHR34182">
    <property type="entry name" value="PROTEIN-EXPORT MEMBRANE PROTEIN SECG"/>
    <property type="match status" value="1"/>
</dbReference>
<evidence type="ECO:0000256" key="13">
    <source>
        <dbReference type="SAM" id="MobiDB-lite"/>
    </source>
</evidence>
<protein>
    <recommendedName>
        <fullName evidence="3 12">Protein-export membrane protein SecG</fullName>
    </recommendedName>
</protein>
<dbReference type="Pfam" id="PF03840">
    <property type="entry name" value="SecG"/>
    <property type="match status" value="1"/>
</dbReference>
<evidence type="ECO:0000256" key="8">
    <source>
        <dbReference type="ARBA" id="ARBA00022989"/>
    </source>
</evidence>
<dbReference type="GO" id="GO:0065002">
    <property type="term" value="P:intracellular protein transmembrane transport"/>
    <property type="evidence" value="ECO:0007669"/>
    <property type="project" value="TreeGrafter"/>
</dbReference>
<keyword evidence="4 12" id="KW-0813">Transport</keyword>
<evidence type="ECO:0000256" key="9">
    <source>
        <dbReference type="ARBA" id="ARBA00023010"/>
    </source>
</evidence>
<keyword evidence="6 12" id="KW-0812">Transmembrane</keyword>
<sequence>MQTVLIVVHLIIVLALIAVVLLQRSEGGLGLGGGGSGGVSGFMTGRGQANALTRATAILAALFFTTSIALAILAHRSAAPRSILDETGTPQGQTQTQTQKPVNADNLLDTLRSGGAGQGAPSGGQPASVPTDAPATPATPAPSAPPAAPATPEAPQSR</sequence>
<comment type="caution">
    <text evidence="12">Lacks conserved residue(s) required for the propagation of feature annotation.</text>
</comment>